<comment type="caution">
    <text evidence="6">The sequence shown here is derived from an EMBL/GenBank/DDBJ whole genome shotgun (WGS) entry which is preliminary data.</text>
</comment>
<dbReference type="InterPro" id="IPR000524">
    <property type="entry name" value="Tscrpt_reg_HTH_GntR"/>
</dbReference>
<name>A0A9X1Q9K0_STRM4</name>
<evidence type="ECO:0000313" key="6">
    <source>
        <dbReference type="EMBL" id="MCF1599721.1"/>
    </source>
</evidence>
<evidence type="ECO:0000256" key="2">
    <source>
        <dbReference type="ARBA" id="ARBA00023125"/>
    </source>
</evidence>
<keyword evidence="7" id="KW-1185">Reference proteome</keyword>
<reference evidence="6" key="1">
    <citation type="submission" date="2022-01" db="EMBL/GenBank/DDBJ databases">
        <title>Draft Genome Sequences of Seven Type Strains of the Genus Streptomyces.</title>
        <authorList>
            <person name="Aziz S."/>
            <person name="Coretto E."/>
            <person name="Chronakova A."/>
            <person name="Sproer C."/>
            <person name="Huber K."/>
            <person name="Nouioui I."/>
            <person name="Gross H."/>
        </authorList>
    </citation>
    <scope>NUCLEOTIDE SEQUENCE</scope>
    <source>
        <strain evidence="6">DSM 103493</strain>
    </source>
</reference>
<dbReference type="GO" id="GO:0003700">
    <property type="term" value="F:DNA-binding transcription factor activity"/>
    <property type="evidence" value="ECO:0007669"/>
    <property type="project" value="InterPro"/>
</dbReference>
<proteinExistence type="predicted"/>
<evidence type="ECO:0000259" key="5">
    <source>
        <dbReference type="PROSITE" id="PS50949"/>
    </source>
</evidence>
<keyword evidence="1" id="KW-0805">Transcription regulation</keyword>
<dbReference type="InterPro" id="IPR036388">
    <property type="entry name" value="WH-like_DNA-bd_sf"/>
</dbReference>
<dbReference type="EMBL" id="JAKEIP010000342">
    <property type="protein sequence ID" value="MCF1599721.1"/>
    <property type="molecule type" value="Genomic_DNA"/>
</dbReference>
<dbReference type="PANTHER" id="PTHR44846">
    <property type="entry name" value="MANNOSYL-D-GLYCERATE TRANSPORT/METABOLISM SYSTEM REPRESSOR MNGR-RELATED"/>
    <property type="match status" value="1"/>
</dbReference>
<evidence type="ECO:0000256" key="3">
    <source>
        <dbReference type="ARBA" id="ARBA00023163"/>
    </source>
</evidence>
<feature type="domain" description="HTH gntR-type" evidence="5">
    <location>
        <begin position="3"/>
        <end position="71"/>
    </location>
</feature>
<dbReference type="Pfam" id="PF00392">
    <property type="entry name" value="GntR"/>
    <property type="match status" value="1"/>
</dbReference>
<dbReference type="GO" id="GO:0003677">
    <property type="term" value="F:DNA binding"/>
    <property type="evidence" value="ECO:0007669"/>
    <property type="project" value="UniProtKB-KW"/>
</dbReference>
<dbReference type="CDD" id="cd07377">
    <property type="entry name" value="WHTH_GntR"/>
    <property type="match status" value="1"/>
</dbReference>
<evidence type="ECO:0000313" key="7">
    <source>
        <dbReference type="Proteomes" id="UP001139384"/>
    </source>
</evidence>
<sequence length="85" mass="9332">MAEYEWQRIARAIEEEIRSGRIPPGGALSSITRLAGTHGVADRTIRRALRDLRERGLIETLPHKGSYVVDTPPPADKPEGEGTAD</sequence>
<dbReference type="GO" id="GO:0045892">
    <property type="term" value="P:negative regulation of DNA-templated transcription"/>
    <property type="evidence" value="ECO:0007669"/>
    <property type="project" value="TreeGrafter"/>
</dbReference>
<dbReference type="Gene3D" id="1.10.10.10">
    <property type="entry name" value="Winged helix-like DNA-binding domain superfamily/Winged helix DNA-binding domain"/>
    <property type="match status" value="1"/>
</dbReference>
<keyword evidence="3" id="KW-0804">Transcription</keyword>
<evidence type="ECO:0000256" key="4">
    <source>
        <dbReference type="SAM" id="MobiDB-lite"/>
    </source>
</evidence>
<evidence type="ECO:0000256" key="1">
    <source>
        <dbReference type="ARBA" id="ARBA00023015"/>
    </source>
</evidence>
<protein>
    <submittedName>
        <fullName evidence="6">Winged helix-turn-helix domain-containing protein</fullName>
    </submittedName>
</protein>
<dbReference type="InterPro" id="IPR050679">
    <property type="entry name" value="Bact_HTH_transcr_reg"/>
</dbReference>
<dbReference type="PROSITE" id="PS50949">
    <property type="entry name" value="HTH_GNTR"/>
    <property type="match status" value="1"/>
</dbReference>
<feature type="region of interest" description="Disordered" evidence="4">
    <location>
        <begin position="63"/>
        <end position="85"/>
    </location>
</feature>
<gene>
    <name evidence="6" type="ORF">L0P92_40175</name>
</gene>
<dbReference type="Proteomes" id="UP001139384">
    <property type="component" value="Unassembled WGS sequence"/>
</dbReference>
<organism evidence="6 7">
    <name type="scientific">Streptomyces muensis</name>
    <dbReference type="NCBI Taxonomy" id="1077944"/>
    <lineage>
        <taxon>Bacteria</taxon>
        <taxon>Bacillati</taxon>
        <taxon>Actinomycetota</taxon>
        <taxon>Actinomycetes</taxon>
        <taxon>Kitasatosporales</taxon>
        <taxon>Streptomycetaceae</taxon>
        <taxon>Streptomyces</taxon>
    </lineage>
</organism>
<accession>A0A9X1Q9K0</accession>
<dbReference type="InterPro" id="IPR036390">
    <property type="entry name" value="WH_DNA-bd_sf"/>
</dbReference>
<keyword evidence="2" id="KW-0238">DNA-binding</keyword>
<feature type="compositionally biased region" description="Basic and acidic residues" evidence="4">
    <location>
        <begin position="76"/>
        <end position="85"/>
    </location>
</feature>
<dbReference type="AlphaFoldDB" id="A0A9X1Q9K0"/>
<dbReference type="PANTHER" id="PTHR44846:SF17">
    <property type="entry name" value="GNTR-FAMILY TRANSCRIPTIONAL REGULATOR"/>
    <property type="match status" value="1"/>
</dbReference>
<dbReference type="SMART" id="SM00345">
    <property type="entry name" value="HTH_GNTR"/>
    <property type="match status" value="1"/>
</dbReference>
<dbReference type="SUPFAM" id="SSF46785">
    <property type="entry name" value="Winged helix' DNA-binding domain"/>
    <property type="match status" value="1"/>
</dbReference>
<dbReference type="RefSeq" id="WP_234768078.1">
    <property type="nucleotide sequence ID" value="NZ_JAKEIP010000342.1"/>
</dbReference>